<organism evidence="2">
    <name type="scientific">Agrobacterium deltaense Zutra 3/1</name>
    <dbReference type="NCBI Taxonomy" id="1183427"/>
    <lineage>
        <taxon>Bacteria</taxon>
        <taxon>Pseudomonadati</taxon>
        <taxon>Pseudomonadota</taxon>
        <taxon>Alphaproteobacteria</taxon>
        <taxon>Hyphomicrobiales</taxon>
        <taxon>Rhizobiaceae</taxon>
        <taxon>Rhizobium/Agrobacterium group</taxon>
        <taxon>Agrobacterium</taxon>
    </lineage>
</organism>
<evidence type="ECO:0000256" key="1">
    <source>
        <dbReference type="SAM" id="SignalP"/>
    </source>
</evidence>
<dbReference type="AlphaFoldDB" id="A0A1S7RTE3"/>
<feature type="chain" id="PRO_5012842773" evidence="1">
    <location>
        <begin position="26"/>
        <end position="166"/>
    </location>
</feature>
<accession>A0A1S7RTE3</accession>
<gene>
    <name evidence="2" type="ORF">AGR7C_Lc220116</name>
</gene>
<protein>
    <submittedName>
        <fullName evidence="2">Uncharacterized protein</fullName>
    </submittedName>
</protein>
<dbReference type="RefSeq" id="WP_080820887.1">
    <property type="nucleotide sequence ID" value="NZ_LT009749.1"/>
</dbReference>
<reference evidence="2" key="1">
    <citation type="submission" date="2016-01" db="EMBL/GenBank/DDBJ databases">
        <authorList>
            <person name="Oliw E.H."/>
        </authorList>
    </citation>
    <scope>NUCLEOTIDE SEQUENCE [LARGE SCALE GENOMIC DNA]</scope>
    <source>
        <strain evidence="2">Zutra 3-1</strain>
    </source>
</reference>
<dbReference type="Proteomes" id="UP000191987">
    <property type="component" value="Unassembled WGS sequence"/>
</dbReference>
<proteinExistence type="predicted"/>
<dbReference type="EMBL" id="FBWG01000041">
    <property type="protein sequence ID" value="CUX57065.1"/>
    <property type="molecule type" value="Genomic_DNA"/>
</dbReference>
<keyword evidence="1" id="KW-0732">Signal</keyword>
<sequence>MALQHSKPLKAAIVAWMVGASGAHAQEPASGLTWTRDPASRCEFVSPVSLTVGPTYWIGACPGNKASGLGMLRRRDGDNTGPAFYGRMQAGVPVIGVIDDEGYRVGALSKGDIGSDTQQQPQVGLDAFRLAAKAAREVAGRYARDGNAASARHYEVVAKQLEDQVE</sequence>
<evidence type="ECO:0000313" key="2">
    <source>
        <dbReference type="EMBL" id="CUX57065.1"/>
    </source>
</evidence>
<feature type="signal peptide" evidence="1">
    <location>
        <begin position="1"/>
        <end position="25"/>
    </location>
</feature>
<name>A0A1S7RTE3_9HYPH</name>